<dbReference type="AlphaFoldDB" id="A0A3M2HGI9"/>
<evidence type="ECO:0000256" key="1">
    <source>
        <dbReference type="SAM" id="MobiDB-lite"/>
    </source>
</evidence>
<evidence type="ECO:0000313" key="2">
    <source>
        <dbReference type="EMBL" id="RMH87545.1"/>
    </source>
</evidence>
<comment type="caution">
    <text evidence="2">The sequence shown here is derived from an EMBL/GenBank/DDBJ whole genome shotgun (WGS) entry which is preliminary data.</text>
</comment>
<gene>
    <name evidence="2" type="ORF">EBB59_12835</name>
</gene>
<dbReference type="EMBL" id="RFLY01000028">
    <property type="protein sequence ID" value="RMH87545.1"/>
    <property type="molecule type" value="Genomic_DNA"/>
</dbReference>
<sequence length="135" mass="14225">MPGFSATKPPGPPPPPPPPQPLSSQPPQPQPPPKPQNIPTQASLPHLPVTVIPSHALPGTSSVSVTRGSLAWLTLPPPPIQPSAITAANVVNRFTVPSPIRLIVFSKRGSIRHACLPSKTLTVNENSRQAYIGCR</sequence>
<accession>A0A3M2HGI9</accession>
<keyword evidence="3" id="KW-1185">Reference proteome</keyword>
<organism evidence="2 3">
    <name type="scientific">Solilutibacter pythonis</name>
    <dbReference type="NCBI Taxonomy" id="2483112"/>
    <lineage>
        <taxon>Bacteria</taxon>
        <taxon>Pseudomonadati</taxon>
        <taxon>Pseudomonadota</taxon>
        <taxon>Gammaproteobacteria</taxon>
        <taxon>Lysobacterales</taxon>
        <taxon>Lysobacteraceae</taxon>
        <taxon>Solilutibacter</taxon>
    </lineage>
</organism>
<evidence type="ECO:0000313" key="3">
    <source>
        <dbReference type="Proteomes" id="UP000275012"/>
    </source>
</evidence>
<proteinExistence type="predicted"/>
<reference evidence="2 3" key="1">
    <citation type="submission" date="2018-10" db="EMBL/GenBank/DDBJ databases">
        <title>Proposal of Lysobacter pythonis sp. nov. isolated from royal pythons (Python regius).</title>
        <authorList>
            <person name="Hans-Juergen B."/>
            <person name="Huptas C."/>
            <person name="Sandra B."/>
            <person name="Igor L."/>
            <person name="Joachim S."/>
            <person name="Siegfried S."/>
            <person name="Mareike W."/>
            <person name="Peter K."/>
        </authorList>
    </citation>
    <scope>NUCLEOTIDE SEQUENCE [LARGE SCALE GENOMIC DNA]</scope>
    <source>
        <strain evidence="2 3">4284/11</strain>
    </source>
</reference>
<feature type="compositionally biased region" description="Pro residues" evidence="1">
    <location>
        <begin position="9"/>
        <end position="36"/>
    </location>
</feature>
<dbReference type="Proteomes" id="UP000275012">
    <property type="component" value="Unassembled WGS sequence"/>
</dbReference>
<feature type="region of interest" description="Disordered" evidence="1">
    <location>
        <begin position="1"/>
        <end position="45"/>
    </location>
</feature>
<protein>
    <submittedName>
        <fullName evidence="2">Uncharacterized protein</fullName>
    </submittedName>
</protein>
<name>A0A3M2HGI9_9GAMM</name>